<name>A0A8F9XID6_9BACT</name>
<dbReference type="AlphaFoldDB" id="A0A8F9XID6"/>
<sequence length="658" mass="67595">MKRFLFLLSFLAAALGSAMAQTVAIPWRNISLTPTTLSGYGITDAQPLDSDLTSIAALSTTTFGRSLLAFASANSSVLYTDGSGNWVLGTTLPAVSGANLTALNASQLTTGTLPAARLPAFTGDVTTSAGSAATTLATVNSNVGTFGSATQSLTLALDAKGRITSAAAQAITPAWSAITSKPTTLSGYGITDAYTSPTVDQMVSARVVRDALYSDGATSNRAVVWTPGIRGAVAGQSITIPFEFDVPTSNPSTASRIAAFVPTATTAVFAAANSLEVLLYTSGGLLIRQLGTTTSDYRQFEWTGFRAAYSGAKGLRGAVVFTGNSTSTPTVFVQGADISANFTAATGGTPPNWIPSGLDTTVFLVGFNWPSGRLVPHAPRLGAWTASEAAEWSSTGRVPVWDETNAGNAAKLSSDFATSTGWVLTGATTISAGKLNLSASDSAYMSGSPIFAGTKYTFTVNVDSVTAGSVNYYNGASYISFATAPGTYTISFTAAATYLSGAALQSQGGNAVCDNYTLRVLGPLFRPVVQPIAIVADATTNGIAGVLTGMTPLTTRRDWVIQANTSTNGNQQLLGASPFFDYTRNVIDDWVVNNKGGSSRTISLGSASGGSQYLSGGTAAGGRNVPTLATRVIGSSTLWVNSNGTDSLQHTIRGHLVD</sequence>
<dbReference type="RefSeq" id="WP_220165265.1">
    <property type="nucleotide sequence ID" value="NZ_CP080507.1"/>
</dbReference>
<keyword evidence="3" id="KW-1185">Reference proteome</keyword>
<accession>A0A8F9XID6</accession>
<gene>
    <name evidence="2" type="ORF">K0B96_06655</name>
</gene>
<organism evidence="2 3">
    <name type="scientific">Horticoccus luteus</name>
    <dbReference type="NCBI Taxonomy" id="2862869"/>
    <lineage>
        <taxon>Bacteria</taxon>
        <taxon>Pseudomonadati</taxon>
        <taxon>Verrucomicrobiota</taxon>
        <taxon>Opitutia</taxon>
        <taxon>Opitutales</taxon>
        <taxon>Opitutaceae</taxon>
        <taxon>Horticoccus</taxon>
    </lineage>
</organism>
<keyword evidence="1" id="KW-0732">Signal</keyword>
<reference evidence="2" key="1">
    <citation type="submission" date="2021-08" db="EMBL/GenBank/DDBJ databases">
        <title>Genome of a novel bacterium of the phylum Verrucomicrobia, Oleiharenicola sp. KSB-15.</title>
        <authorList>
            <person name="Chung J.-H."/>
            <person name="Ahn J.-H."/>
            <person name="Yoon Y."/>
            <person name="Kim D.-Y."/>
            <person name="An S.-H."/>
            <person name="Park I."/>
            <person name="Yeon J."/>
        </authorList>
    </citation>
    <scope>NUCLEOTIDE SEQUENCE</scope>
    <source>
        <strain evidence="2">KSB-15</strain>
    </source>
</reference>
<dbReference type="KEGG" id="ole:K0B96_06655"/>
<feature type="chain" id="PRO_5034116435" evidence="1">
    <location>
        <begin position="21"/>
        <end position="658"/>
    </location>
</feature>
<protein>
    <submittedName>
        <fullName evidence="2">Uncharacterized protein</fullName>
    </submittedName>
</protein>
<proteinExistence type="predicted"/>
<dbReference type="Proteomes" id="UP000825051">
    <property type="component" value="Chromosome"/>
</dbReference>
<evidence type="ECO:0000313" key="3">
    <source>
        <dbReference type="Proteomes" id="UP000825051"/>
    </source>
</evidence>
<evidence type="ECO:0000313" key="2">
    <source>
        <dbReference type="EMBL" id="QYM80290.1"/>
    </source>
</evidence>
<dbReference type="EMBL" id="CP080507">
    <property type="protein sequence ID" value="QYM80290.1"/>
    <property type="molecule type" value="Genomic_DNA"/>
</dbReference>
<feature type="signal peptide" evidence="1">
    <location>
        <begin position="1"/>
        <end position="20"/>
    </location>
</feature>
<evidence type="ECO:0000256" key="1">
    <source>
        <dbReference type="SAM" id="SignalP"/>
    </source>
</evidence>